<feature type="domain" description="NEL" evidence="15">
    <location>
        <begin position="1386"/>
        <end position="1682"/>
    </location>
</feature>
<evidence type="ECO:0000256" key="5">
    <source>
        <dbReference type="ARBA" id="ARBA00012483"/>
    </source>
</evidence>
<evidence type="ECO:0000256" key="8">
    <source>
        <dbReference type="ARBA" id="ARBA00022679"/>
    </source>
</evidence>
<keyword evidence="9" id="KW-0677">Repeat</keyword>
<dbReference type="Gene3D" id="1.20.58.360">
    <property type="entry name" value="Shigella T3SS effector IpaH defines"/>
    <property type="match status" value="1"/>
</dbReference>
<evidence type="ECO:0000256" key="7">
    <source>
        <dbReference type="ARBA" id="ARBA00022614"/>
    </source>
</evidence>
<evidence type="ECO:0000256" key="3">
    <source>
        <dbReference type="ARBA" id="ARBA00004613"/>
    </source>
</evidence>
<comment type="catalytic activity">
    <reaction evidence="1">
        <text>S-ubiquitinyl-[E2 ubiquitin-conjugating enzyme]-L-cysteine + [acceptor protein]-L-lysine = [E2 ubiquitin-conjugating enzyme]-L-cysteine + N(6)-ubiquitinyl-[acceptor protein]-L-lysine.</text>
        <dbReference type="EC" id="2.3.2.27"/>
    </reaction>
</comment>
<dbReference type="Proteomes" id="UP000379480">
    <property type="component" value="Unassembled WGS sequence"/>
</dbReference>
<dbReference type="PANTHER" id="PTHR47114">
    <property type="match status" value="1"/>
</dbReference>
<dbReference type="InterPro" id="IPR046673">
    <property type="entry name" value="ToxA_N"/>
</dbReference>
<evidence type="ECO:0000313" key="17">
    <source>
        <dbReference type="Proteomes" id="UP000379480"/>
    </source>
</evidence>
<keyword evidence="8 14" id="KW-0808">Transferase</keyword>
<evidence type="ECO:0000256" key="6">
    <source>
        <dbReference type="ARBA" id="ARBA00022525"/>
    </source>
</evidence>
<keyword evidence="11 14" id="KW-0832">Ubl conjugation</keyword>
<comment type="subcellular location">
    <subcellularLocation>
        <location evidence="2">Host cytoplasm</location>
    </subcellularLocation>
    <subcellularLocation>
        <location evidence="3">Secreted</location>
    </subcellularLocation>
</comment>
<dbReference type="SUPFAM" id="SSF52058">
    <property type="entry name" value="L domain-like"/>
    <property type="match status" value="1"/>
</dbReference>
<dbReference type="EMBL" id="CABVHY010000011">
    <property type="protein sequence ID" value="VVN99991.1"/>
    <property type="molecule type" value="Genomic_DNA"/>
</dbReference>
<accession>A0A5E7CXD8</accession>
<name>A0A5E7CXD8_PSEFL</name>
<feature type="active site" description="Glycyl thioester intermediate" evidence="14">
    <location>
        <position position="1474"/>
    </location>
</feature>
<evidence type="ECO:0000256" key="9">
    <source>
        <dbReference type="ARBA" id="ARBA00022737"/>
    </source>
</evidence>
<reference evidence="16 17" key="1">
    <citation type="submission" date="2019-09" db="EMBL/GenBank/DDBJ databases">
        <authorList>
            <person name="Chandra G."/>
            <person name="Truman W A."/>
        </authorList>
    </citation>
    <scope>NUCLEOTIDE SEQUENCE [LARGE SCALE GENOMIC DNA]</scope>
    <source>
        <strain evidence="16">PS723</strain>
    </source>
</reference>
<evidence type="ECO:0000256" key="13">
    <source>
        <dbReference type="ARBA" id="ARBA00023200"/>
    </source>
</evidence>
<dbReference type="RefSeq" id="WP_150804014.1">
    <property type="nucleotide sequence ID" value="NZ_CABVHY010000011.1"/>
</dbReference>
<dbReference type="GO" id="GO:0061630">
    <property type="term" value="F:ubiquitin protein ligase activity"/>
    <property type="evidence" value="ECO:0007669"/>
    <property type="project" value="UniProtKB-EC"/>
</dbReference>
<protein>
    <recommendedName>
        <fullName evidence="5">RING-type E3 ubiquitin transferase</fullName>
        <ecNumber evidence="5">2.3.2.27</ecNumber>
    </recommendedName>
</protein>
<evidence type="ECO:0000256" key="11">
    <source>
        <dbReference type="ARBA" id="ARBA00022843"/>
    </source>
</evidence>
<keyword evidence="13 14" id="KW-1035">Host cytoplasm</keyword>
<sequence length="1708" mass="194092">MSESQGTSPAPFTPYEKGINFETIKNAIPTCHIQASPERRAALKETKPVIPEWYNAASQEQKKQLKENSELLCKAQNEQDKLFSKLKSIENFSKNLLLPELKKLDNKLDADDTWLRLYTPKNLGIFGLKSGAFQVKTLSLLNAALHNFEEAETKENLYDDSSRFITKPDNNGHFERFSTSVKIEEVIRLCRTLDIGGNYQEYIKKFLRPDSSVEQALLHHRVTTYQKEALKTASYLALLKKDIDQDDYNLLMRVVSGEQNIMDGEKPLSYRSLSVMGLRLSGCMLFMPCVKHHYHQGYLIAWIPDDPEHPIKKYASFADFQRELTRQFMSRPAGSSEEHTDYQRFFSRFVAQRDKPYYFQRFTEKVTDGPEESFTSQWRRHELVRLAESLLLPSSIAPAPDRGTRQDPSEAPHFYIIDINMHGKGQWEDFDLWPVLLDDKLDKLIKDARIIAVPTADEDAKTRSNRWANYLNIGFIAVGALALVVPGLGEVMLVTLAGQLLYEVLEGVVELSEGDKEAGWAHITDVIENLATAVALAPVFHYTVSPFIEGLKSVNLPGGKTKLWKPDLEPYQYKGTLPENAVADKSGLYQHDGKTILSLGQKRYEVKKNPQTNKQTIQHPVRLDAYEPELIDNGAGTYVIEGEEPRAWDDVTLMRRLGPLVKDYSDLQCEDIRKISGTGRGELRRMYVENDLPPPLLADTFKRFSIDQDIQRFIHQMNSDESRVYAKADPKTQLHIMTRYGMWPDTVSMRVIGSRAQTIWEYAAPNVPPNKKLVVQIHDQQINNGELLKTVMETLDANGTSIILDQAPGTPREPIEVRTKKLRKRIVSVAESKRVDLFNDDYASQEELGDKPTELIKRRYSGLPTQGIKKLLTSAKQSELKIMTDEDRLPLRLKNTARELQFEARTTRAYEGFYRDSLLTPDTERLALNALRIYTDSLADLRIEIRENTYDGNLSVSAGPQEASTVRILVKDKQLTYEVRDSENKKLHKADDLYQSILRALPDDKRAALGYQVGEGGKFKQWLMVKTEPPTERRTILAEPPIRRTPDRETLILLRGPSLSRAGMSLEEKVQDLYPHLSEREVNTFIQSLRAEGEPLQAIDRLEQELDELRVTLNKWRYQQPEFWGPDPQGFVNGGGQHIANQLIKCFERKAKVFGERSTTLEGGYALDLSTEFRQYNLELWWKKLPEISKYLDQISVLNLDNTGFTADATGLLKKFPHLRQLSARNCELTRLPEGIGRMRLLEVLRLTDNRIQLTAADVEQLRNLTRLETLRLDDNPLGALVNVARMPGLSVLSLSNTGINTWPLGIFSKPRPRGLFLDLQRNPISEIPEVVLRSDDAFIVARTRLSASDLSDANRVIYQGYRRSVGISPEQIYDPVNQSAIDKWRIPDDSQWWSKPSGLEVFRKEAWSDLRAEPTSDGFFKVLDKLTTSADYKAGGQSRQQLSARVWRMIDAIDLDTALREDLFTMATSPATCADAGAQLFNTMGIKVLASEAYSLSTSAASLEKKLVTLAKGSARLERVNDIARADLEARGGTPDEVEVYLAYQTGLAQRLDLPWQSDQMLFQAVSGVEKSSIDQAFDTIISFEEGDGLVNKMIEQPFWNKYLLDTHPTEFKNNALLYEGKSGLLDELRRAQNAWADSKDLPEAQRNPLKEQLKDLADKLSVPQSVVFTDEAMTEEVYGRLYNDLGYDEQELSRRLTRAALKKAGL</sequence>
<dbReference type="GO" id="GO:0005576">
    <property type="term" value="C:extracellular region"/>
    <property type="evidence" value="ECO:0007669"/>
    <property type="project" value="UniProtKB-SubCell"/>
</dbReference>
<evidence type="ECO:0000256" key="4">
    <source>
        <dbReference type="ARBA" id="ARBA00009868"/>
    </source>
</evidence>
<dbReference type="Gene3D" id="3.80.10.10">
    <property type="entry name" value="Ribonuclease Inhibitor"/>
    <property type="match status" value="1"/>
</dbReference>
<dbReference type="Pfam" id="PF14496">
    <property type="entry name" value="NEL"/>
    <property type="match status" value="1"/>
</dbReference>
<dbReference type="InterPro" id="IPR029487">
    <property type="entry name" value="NEL_dom"/>
</dbReference>
<evidence type="ECO:0000259" key="15">
    <source>
        <dbReference type="PROSITE" id="PS52053"/>
    </source>
</evidence>
<gene>
    <name evidence="16" type="ORF">PS723_02560</name>
</gene>
<dbReference type="GO" id="GO:0030430">
    <property type="term" value="C:host cell cytoplasm"/>
    <property type="evidence" value="ECO:0007669"/>
    <property type="project" value="UniProtKB-SubCell"/>
</dbReference>
<evidence type="ECO:0000256" key="2">
    <source>
        <dbReference type="ARBA" id="ARBA00004192"/>
    </source>
</evidence>
<comment type="PTM">
    <text evidence="14">Ubiquitinated in the presence of host E1 ubiquitin-activating enzyme, E2 ubiquitin-conjugating enzyme and ubiquitin.</text>
</comment>
<keyword evidence="6 14" id="KW-0964">Secreted</keyword>
<evidence type="ECO:0000256" key="14">
    <source>
        <dbReference type="PROSITE-ProRule" id="PRU01398"/>
    </source>
</evidence>
<keyword evidence="7" id="KW-0433">Leucine-rich repeat</keyword>
<dbReference type="Pfam" id="PF20178">
    <property type="entry name" value="ToxA_N"/>
    <property type="match status" value="1"/>
</dbReference>
<dbReference type="InterPro" id="IPR032675">
    <property type="entry name" value="LRR_dom_sf"/>
</dbReference>
<dbReference type="PANTHER" id="PTHR47114:SF2">
    <property type="entry name" value="OLIGODENDROCYTE-MYELIN GLYCOPROTEIN"/>
    <property type="match status" value="1"/>
</dbReference>
<keyword evidence="12" id="KW-0843">Virulence</keyword>
<dbReference type="OrthoDB" id="1467561at2"/>
<evidence type="ECO:0000256" key="10">
    <source>
        <dbReference type="ARBA" id="ARBA00022786"/>
    </source>
</evidence>
<comment type="similarity">
    <text evidence="4 14">Belongs to the LRR-containing bacterial E3 ligase family.</text>
</comment>
<dbReference type="EC" id="2.3.2.27" evidence="5"/>
<proteinExistence type="inferred from homology"/>
<dbReference type="InterPro" id="IPR051071">
    <property type="entry name" value="LRR-bact_E3_ubiq_ligases"/>
</dbReference>
<dbReference type="GO" id="GO:0016567">
    <property type="term" value="P:protein ubiquitination"/>
    <property type="evidence" value="ECO:0007669"/>
    <property type="project" value="InterPro"/>
</dbReference>
<organism evidence="16 17">
    <name type="scientific">Pseudomonas fluorescens</name>
    <dbReference type="NCBI Taxonomy" id="294"/>
    <lineage>
        <taxon>Bacteria</taxon>
        <taxon>Pseudomonadati</taxon>
        <taxon>Pseudomonadota</taxon>
        <taxon>Gammaproteobacteria</taxon>
        <taxon>Pseudomonadales</taxon>
        <taxon>Pseudomonadaceae</taxon>
        <taxon>Pseudomonas</taxon>
    </lineage>
</organism>
<keyword evidence="10 14" id="KW-0833">Ubl conjugation pathway</keyword>
<evidence type="ECO:0000313" key="16">
    <source>
        <dbReference type="EMBL" id="VVN99991.1"/>
    </source>
</evidence>
<evidence type="ECO:0000256" key="12">
    <source>
        <dbReference type="ARBA" id="ARBA00023026"/>
    </source>
</evidence>
<evidence type="ECO:0000256" key="1">
    <source>
        <dbReference type="ARBA" id="ARBA00000900"/>
    </source>
</evidence>
<dbReference type="PROSITE" id="PS52053">
    <property type="entry name" value="NEL"/>
    <property type="match status" value="1"/>
</dbReference>